<dbReference type="eggNOG" id="COG2226">
    <property type="taxonomic scope" value="Bacteria"/>
</dbReference>
<organism evidence="1 2">
    <name type="scientific">Prochlorococcus marinus (strain MIT 9215)</name>
    <dbReference type="NCBI Taxonomy" id="93060"/>
    <lineage>
        <taxon>Bacteria</taxon>
        <taxon>Bacillati</taxon>
        <taxon>Cyanobacteriota</taxon>
        <taxon>Cyanophyceae</taxon>
        <taxon>Synechococcales</taxon>
        <taxon>Prochlorococcaceae</taxon>
        <taxon>Prochlorococcus</taxon>
    </lineage>
</organism>
<dbReference type="Proteomes" id="UP000002014">
    <property type="component" value="Chromosome"/>
</dbReference>
<dbReference type="SUPFAM" id="SSF69304">
    <property type="entry name" value="Tricorn protease N-terminal domain"/>
    <property type="match status" value="1"/>
</dbReference>
<dbReference type="KEGG" id="pmh:P9215_14621"/>
<dbReference type="STRING" id="93060.P9215_14621"/>
<sequence>MKMLTFLGRLYPERVFRKPRVWSNNVLRSFANIFEGEVINVSGWEDEDKEGGFYKDYFKNCSSYKISNYGETYRGNLREGDISIDLEKELNSNLESSADVVFNHTTLEHVFDIFMAVKNLAKITRDILILVVPAVQEEHGSEGFKDYWRFNIDGISKLLEKNKLEIVYFTSNHDSNTSIYHFIVASKNPKKWKGFFKDMPSKINRGEKIVKVNFLEKSLRYFINNSILDLIKKKIPNRQKIKILIFLRFIYRFINQRKEYYLNKNYCYREYFIPGENIFFGYHDLDPFSVNNEIIIACKTKQRIKSIINSDLELGYFNLNEENGKFHYVDSTSSWCWQQGCRLQWFNQSQNSIIFNTKVNNKIVSKVVDIFSKDLLKVFDRPIYSQSPNKKFFVSLDFYRLEKLRPGYGYQNSKYEIENQFAPKDDGLWLIDTKNGFSKLIINYSEIYNHKKNITMDNAYHYFNHVIWSPDSKKFFFLHLWLGKSGQRYARAFIWNNELKEYKLLIDNCLISHHAWLNNEKLLVYTDYKSEKMSYKIINLNSLSLKNIKEPLLKGDGHPFCSQMQNNIFITDTYPDKFLEQSLLFHDINKKETKIIGKFYSPPKFRYDYRCDLHPRLSSDGNFIAIDSGHKGQRALIVLEKL</sequence>
<dbReference type="Gene3D" id="2.130.10.10">
    <property type="entry name" value="YVTN repeat-like/Quinoprotein amine dehydrogenase"/>
    <property type="match status" value="1"/>
</dbReference>
<protein>
    <submittedName>
        <fullName evidence="1">Uncharacterized protein</fullName>
    </submittedName>
</protein>
<dbReference type="SUPFAM" id="SSF53335">
    <property type="entry name" value="S-adenosyl-L-methionine-dependent methyltransferases"/>
    <property type="match status" value="1"/>
</dbReference>
<dbReference type="AlphaFoldDB" id="A8G644"/>
<evidence type="ECO:0000313" key="2">
    <source>
        <dbReference type="Proteomes" id="UP000002014"/>
    </source>
</evidence>
<proteinExistence type="predicted"/>
<gene>
    <name evidence="1" type="ordered locus">P9215_14621</name>
</gene>
<evidence type="ECO:0000313" key="1">
    <source>
        <dbReference type="EMBL" id="ABV51075.1"/>
    </source>
</evidence>
<dbReference type="Gene3D" id="3.40.50.150">
    <property type="entry name" value="Vaccinia Virus protein VP39"/>
    <property type="match status" value="1"/>
</dbReference>
<dbReference type="eggNOG" id="COG0823">
    <property type="taxonomic scope" value="Bacteria"/>
</dbReference>
<dbReference type="InterPro" id="IPR029063">
    <property type="entry name" value="SAM-dependent_MTases_sf"/>
</dbReference>
<dbReference type="EMBL" id="CP000825">
    <property type="protein sequence ID" value="ABV51075.1"/>
    <property type="molecule type" value="Genomic_DNA"/>
</dbReference>
<name>A8G644_PROM2</name>
<dbReference type="HOGENOM" id="CLU_426318_0_0_3"/>
<reference evidence="1 2" key="1">
    <citation type="journal article" date="2007" name="PLoS Genet.">
        <title>Patterns and implications of gene gain and loss in the evolution of Prochlorococcus.</title>
        <authorList>
            <person name="Kettler G.C."/>
            <person name="Martiny A.C."/>
            <person name="Huang K."/>
            <person name="Zucker J."/>
            <person name="Coleman M.L."/>
            <person name="Rodrigue S."/>
            <person name="Chen F."/>
            <person name="Lapidus A."/>
            <person name="Ferriera S."/>
            <person name="Johnson J."/>
            <person name="Steglich C."/>
            <person name="Church G.M."/>
            <person name="Richardson P."/>
            <person name="Chisholm S.W."/>
        </authorList>
    </citation>
    <scope>NUCLEOTIDE SEQUENCE [LARGE SCALE GENOMIC DNA]</scope>
    <source>
        <strain evidence="1 2">MIT 9215</strain>
    </source>
</reference>
<accession>A8G644</accession>
<dbReference type="InterPro" id="IPR015943">
    <property type="entry name" value="WD40/YVTN_repeat-like_dom_sf"/>
</dbReference>